<dbReference type="Gramene" id="TKW08720">
    <property type="protein sequence ID" value="TKW08720"/>
    <property type="gene ID" value="SEVIR_6G042400v2"/>
</dbReference>
<feature type="compositionally biased region" description="Basic and acidic residues" evidence="1">
    <location>
        <begin position="165"/>
        <end position="181"/>
    </location>
</feature>
<dbReference type="Proteomes" id="UP000298652">
    <property type="component" value="Chromosome 6"/>
</dbReference>
<feature type="region of interest" description="Disordered" evidence="1">
    <location>
        <begin position="31"/>
        <end position="111"/>
    </location>
</feature>
<dbReference type="EMBL" id="CM016557">
    <property type="protein sequence ID" value="TKW08720.1"/>
    <property type="molecule type" value="Genomic_DNA"/>
</dbReference>
<evidence type="ECO:0000313" key="2">
    <source>
        <dbReference type="EMBL" id="TKW08720.1"/>
    </source>
</evidence>
<proteinExistence type="predicted"/>
<gene>
    <name evidence="2" type="ORF">SEVIR_6G042400v2</name>
</gene>
<evidence type="ECO:0000313" key="3">
    <source>
        <dbReference type="Proteomes" id="UP000298652"/>
    </source>
</evidence>
<name>A0A4U6U006_SETVI</name>
<protein>
    <submittedName>
        <fullName evidence="2">Uncharacterized protein</fullName>
    </submittedName>
</protein>
<evidence type="ECO:0000256" key="1">
    <source>
        <dbReference type="SAM" id="MobiDB-lite"/>
    </source>
</evidence>
<sequence>MSHLDKPLEGLDHVSGQNMLPLGVPQGGGNLALCGSGSPPTNQEFLKHDGGSSQSEDVNTMHQESADLDLAAGGSDTPLTNHQDGPLECPQHASGQCEDEDTMDQQVSGRDVAACESDIPPMSQLDKPLEGLDHVSSQRKDKNSMPQQSLDPVVAGYDNGPVGGQRKDIFKETGGKKRSREEDENGESTVVDHDGCLTSLATSTLAGGNGSEQENLGLLYNLEDHSHGLGEISLLARRNHGHTGCAMVKAASADQILHLVSSP</sequence>
<feature type="region of interest" description="Disordered" evidence="1">
    <location>
        <begin position="135"/>
        <end position="191"/>
    </location>
</feature>
<reference evidence="2" key="1">
    <citation type="submission" date="2019-03" db="EMBL/GenBank/DDBJ databases">
        <title>WGS assembly of Setaria viridis.</title>
        <authorList>
            <person name="Huang P."/>
            <person name="Jenkins J."/>
            <person name="Grimwood J."/>
            <person name="Barry K."/>
            <person name="Healey A."/>
            <person name="Mamidi S."/>
            <person name="Sreedasyam A."/>
            <person name="Shu S."/>
            <person name="Feldman M."/>
            <person name="Wu J."/>
            <person name="Yu Y."/>
            <person name="Chen C."/>
            <person name="Johnson J."/>
            <person name="Rokhsar D."/>
            <person name="Baxter I."/>
            <person name="Schmutz J."/>
            <person name="Brutnell T."/>
            <person name="Kellogg E."/>
        </authorList>
    </citation>
    <scope>NUCLEOTIDE SEQUENCE [LARGE SCALE GENOMIC DNA]</scope>
</reference>
<keyword evidence="3" id="KW-1185">Reference proteome</keyword>
<organism evidence="2 3">
    <name type="scientific">Setaria viridis</name>
    <name type="common">Green bristlegrass</name>
    <name type="synonym">Setaria italica subsp. viridis</name>
    <dbReference type="NCBI Taxonomy" id="4556"/>
    <lineage>
        <taxon>Eukaryota</taxon>
        <taxon>Viridiplantae</taxon>
        <taxon>Streptophyta</taxon>
        <taxon>Embryophyta</taxon>
        <taxon>Tracheophyta</taxon>
        <taxon>Spermatophyta</taxon>
        <taxon>Magnoliopsida</taxon>
        <taxon>Liliopsida</taxon>
        <taxon>Poales</taxon>
        <taxon>Poaceae</taxon>
        <taxon>PACMAD clade</taxon>
        <taxon>Panicoideae</taxon>
        <taxon>Panicodae</taxon>
        <taxon>Paniceae</taxon>
        <taxon>Cenchrinae</taxon>
        <taxon>Setaria</taxon>
    </lineage>
</organism>
<accession>A0A4U6U006</accession>
<feature type="compositionally biased region" description="Polar residues" evidence="1">
    <location>
        <begin position="51"/>
        <end position="63"/>
    </location>
</feature>
<dbReference type="AlphaFoldDB" id="A0A4U6U006"/>